<keyword evidence="4" id="KW-0808">Transferase</keyword>
<comment type="catalytic activity">
    <reaction evidence="1">
        <text>S-ubiquitinyl-[E2 ubiquitin-conjugating enzyme]-L-cysteine + [acceptor protein]-L-lysine = [E2 ubiquitin-conjugating enzyme]-L-cysteine + N(6)-ubiquitinyl-[acceptor protein]-L-lysine.</text>
        <dbReference type="EC" id="2.3.2.27"/>
    </reaction>
</comment>
<feature type="transmembrane region" description="Helical" evidence="13">
    <location>
        <begin position="59"/>
        <end position="80"/>
    </location>
</feature>
<evidence type="ECO:0000256" key="8">
    <source>
        <dbReference type="ARBA" id="ARBA00022833"/>
    </source>
</evidence>
<comment type="subcellular location">
    <subcellularLocation>
        <location evidence="2">Membrane</location>
        <topology evidence="2">Single-pass membrane protein</topology>
    </subcellularLocation>
</comment>
<name>A0A6A4PJ02_LUPAL</name>
<dbReference type="OrthoDB" id="8062037at2759"/>
<dbReference type="GO" id="GO:0061630">
    <property type="term" value="F:ubiquitin protein ligase activity"/>
    <property type="evidence" value="ECO:0007669"/>
    <property type="project" value="UniProtKB-EC"/>
</dbReference>
<dbReference type="FunFam" id="3.30.40.10:FF:000632">
    <property type="entry name" value="RING-H2 finger protein ATL73"/>
    <property type="match status" value="1"/>
</dbReference>
<dbReference type="PROSITE" id="PS50089">
    <property type="entry name" value="ZF_RING_2"/>
    <property type="match status" value="1"/>
</dbReference>
<evidence type="ECO:0000256" key="10">
    <source>
        <dbReference type="ARBA" id="ARBA00023136"/>
    </source>
</evidence>
<evidence type="ECO:0000256" key="4">
    <source>
        <dbReference type="ARBA" id="ARBA00022679"/>
    </source>
</evidence>
<gene>
    <name evidence="15" type="ORF">Lalb_Chr13g0296471</name>
</gene>
<proteinExistence type="inferred from homology"/>
<dbReference type="EMBL" id="WOCE01000013">
    <property type="protein sequence ID" value="KAE9601314.1"/>
    <property type="molecule type" value="Genomic_DNA"/>
</dbReference>
<dbReference type="InterPro" id="IPR013083">
    <property type="entry name" value="Znf_RING/FYVE/PHD"/>
</dbReference>
<protein>
    <recommendedName>
        <fullName evidence="3">RING-type E3 ubiquitin transferase</fullName>
        <ecNumber evidence="3">2.3.2.27</ecNumber>
    </recommendedName>
</protein>
<dbReference type="CDD" id="cd16461">
    <property type="entry name" value="RING-H2_EL5-like"/>
    <property type="match status" value="1"/>
</dbReference>
<dbReference type="InterPro" id="IPR044602">
    <property type="entry name" value="ATL10/ATL72-79-like"/>
</dbReference>
<evidence type="ECO:0000313" key="16">
    <source>
        <dbReference type="Proteomes" id="UP000447434"/>
    </source>
</evidence>
<keyword evidence="7" id="KW-0833">Ubl conjugation pathway</keyword>
<accession>A0A6A4PJ02</accession>
<reference evidence="16" key="1">
    <citation type="journal article" date="2020" name="Nat. Commun.">
        <title>Genome sequence of the cluster root forming white lupin.</title>
        <authorList>
            <person name="Hufnagel B."/>
            <person name="Marques A."/>
            <person name="Soriano A."/>
            <person name="Marques L."/>
            <person name="Divol F."/>
            <person name="Doumas P."/>
            <person name="Sallet E."/>
            <person name="Mancinotti D."/>
            <person name="Carrere S."/>
            <person name="Marande W."/>
            <person name="Arribat S."/>
            <person name="Keller J."/>
            <person name="Huneau C."/>
            <person name="Blein T."/>
            <person name="Aime D."/>
            <person name="Laguerre M."/>
            <person name="Taylor J."/>
            <person name="Schubert V."/>
            <person name="Nelson M."/>
            <person name="Geu-Flores F."/>
            <person name="Crespi M."/>
            <person name="Gallardo-Guerrero K."/>
            <person name="Delaux P.-M."/>
            <person name="Salse J."/>
            <person name="Berges H."/>
            <person name="Guyot R."/>
            <person name="Gouzy J."/>
            <person name="Peret B."/>
        </authorList>
    </citation>
    <scope>NUCLEOTIDE SEQUENCE [LARGE SCALE GENOMIC DNA]</scope>
    <source>
        <strain evidence="16">cv. Amiga</strain>
    </source>
</reference>
<dbReference type="Gene3D" id="3.30.40.10">
    <property type="entry name" value="Zinc/RING finger domain, C3HC4 (zinc finger)"/>
    <property type="match status" value="1"/>
</dbReference>
<dbReference type="Pfam" id="PF13639">
    <property type="entry name" value="zf-RING_2"/>
    <property type="match status" value="1"/>
</dbReference>
<keyword evidence="10 13" id="KW-0472">Membrane</keyword>
<dbReference type="InterPro" id="IPR001841">
    <property type="entry name" value="Znf_RING"/>
</dbReference>
<evidence type="ECO:0000256" key="11">
    <source>
        <dbReference type="ARBA" id="ARBA00024209"/>
    </source>
</evidence>
<keyword evidence="12" id="KW-0863">Zinc-finger</keyword>
<dbReference type="Proteomes" id="UP000447434">
    <property type="component" value="Chromosome 13"/>
</dbReference>
<keyword evidence="9 13" id="KW-1133">Transmembrane helix</keyword>
<evidence type="ECO:0000256" key="13">
    <source>
        <dbReference type="SAM" id="Phobius"/>
    </source>
</evidence>
<sequence>MYASTSFTSHFVHELLGHSHSRKLLLQNPLNQTNAPEPSINSHNSTNLYLEGHNFDADVVMILSVLLCAVICSLGLNFIIRCAFRYSNLVINIDSSSSNPSPKLANIGIKKKTLKTFPIVTYSAEMNLPSLDTECVICLSEFANDDKVRLLPKCNHGFHVPCIDKWLSSHSSCPKCRQCLTETCPKIVRSQPGRVVPLPVPETIIRIDSLEPEGLVRIYSED</sequence>
<dbReference type="GO" id="GO:0016567">
    <property type="term" value="P:protein ubiquitination"/>
    <property type="evidence" value="ECO:0007669"/>
    <property type="project" value="UniProtKB-UniPathway"/>
</dbReference>
<evidence type="ECO:0000256" key="7">
    <source>
        <dbReference type="ARBA" id="ARBA00022786"/>
    </source>
</evidence>
<keyword evidence="6" id="KW-0479">Metal-binding</keyword>
<dbReference type="PANTHER" id="PTHR46905">
    <property type="entry name" value="RING-H2 FINGER PROTEIN ATL78"/>
    <property type="match status" value="1"/>
</dbReference>
<evidence type="ECO:0000259" key="14">
    <source>
        <dbReference type="PROSITE" id="PS50089"/>
    </source>
</evidence>
<keyword evidence="8" id="KW-0862">Zinc</keyword>
<dbReference type="SMART" id="SM00184">
    <property type="entry name" value="RING"/>
    <property type="match status" value="1"/>
</dbReference>
<evidence type="ECO:0000256" key="9">
    <source>
        <dbReference type="ARBA" id="ARBA00022989"/>
    </source>
</evidence>
<evidence type="ECO:0000256" key="6">
    <source>
        <dbReference type="ARBA" id="ARBA00022723"/>
    </source>
</evidence>
<organism evidence="15 16">
    <name type="scientific">Lupinus albus</name>
    <name type="common">White lupine</name>
    <name type="synonym">Lupinus termis</name>
    <dbReference type="NCBI Taxonomy" id="3870"/>
    <lineage>
        <taxon>Eukaryota</taxon>
        <taxon>Viridiplantae</taxon>
        <taxon>Streptophyta</taxon>
        <taxon>Embryophyta</taxon>
        <taxon>Tracheophyta</taxon>
        <taxon>Spermatophyta</taxon>
        <taxon>Magnoliopsida</taxon>
        <taxon>eudicotyledons</taxon>
        <taxon>Gunneridae</taxon>
        <taxon>Pentapetalae</taxon>
        <taxon>rosids</taxon>
        <taxon>fabids</taxon>
        <taxon>Fabales</taxon>
        <taxon>Fabaceae</taxon>
        <taxon>Papilionoideae</taxon>
        <taxon>50 kb inversion clade</taxon>
        <taxon>genistoids sensu lato</taxon>
        <taxon>core genistoids</taxon>
        <taxon>Genisteae</taxon>
        <taxon>Lupinus</taxon>
    </lineage>
</organism>
<keyword evidence="5 13" id="KW-0812">Transmembrane</keyword>
<dbReference type="GO" id="GO:0016020">
    <property type="term" value="C:membrane"/>
    <property type="evidence" value="ECO:0007669"/>
    <property type="project" value="UniProtKB-SubCell"/>
</dbReference>
<evidence type="ECO:0000256" key="2">
    <source>
        <dbReference type="ARBA" id="ARBA00004167"/>
    </source>
</evidence>
<evidence type="ECO:0000256" key="1">
    <source>
        <dbReference type="ARBA" id="ARBA00000900"/>
    </source>
</evidence>
<dbReference type="AlphaFoldDB" id="A0A6A4PJ02"/>
<dbReference type="EC" id="2.3.2.27" evidence="3"/>
<evidence type="ECO:0000256" key="12">
    <source>
        <dbReference type="PROSITE-ProRule" id="PRU00175"/>
    </source>
</evidence>
<keyword evidence="16" id="KW-1185">Reference proteome</keyword>
<comment type="caution">
    <text evidence="15">The sequence shown here is derived from an EMBL/GenBank/DDBJ whole genome shotgun (WGS) entry which is preliminary data.</text>
</comment>
<comment type="similarity">
    <text evidence="11">Belongs to the RING-type zinc finger family. ATL subfamily.</text>
</comment>
<dbReference type="UniPathway" id="UPA00143"/>
<dbReference type="SUPFAM" id="SSF57850">
    <property type="entry name" value="RING/U-box"/>
    <property type="match status" value="1"/>
</dbReference>
<evidence type="ECO:0000256" key="3">
    <source>
        <dbReference type="ARBA" id="ARBA00012483"/>
    </source>
</evidence>
<dbReference type="GO" id="GO:0008270">
    <property type="term" value="F:zinc ion binding"/>
    <property type="evidence" value="ECO:0007669"/>
    <property type="project" value="UniProtKB-KW"/>
</dbReference>
<feature type="domain" description="RING-type" evidence="14">
    <location>
        <begin position="135"/>
        <end position="177"/>
    </location>
</feature>
<evidence type="ECO:0000313" key="15">
    <source>
        <dbReference type="EMBL" id="KAE9601314.1"/>
    </source>
</evidence>
<dbReference type="PANTHER" id="PTHR46905:SF9">
    <property type="entry name" value="RING-TYPE E3 UBIQUITIN TRANSFERASE"/>
    <property type="match status" value="1"/>
</dbReference>
<evidence type="ECO:0000256" key="5">
    <source>
        <dbReference type="ARBA" id="ARBA00022692"/>
    </source>
</evidence>